<feature type="compositionally biased region" description="Basic and acidic residues" evidence="2">
    <location>
        <begin position="741"/>
        <end position="750"/>
    </location>
</feature>
<feature type="domain" description="G-patch" evidence="3">
    <location>
        <begin position="155"/>
        <end position="175"/>
    </location>
</feature>
<sequence>MVYGTPFEKLEDEERNAISKRPKGVQEEIVTDERGKRRFHGAFTGGFSAGYFNTAGSKHGWVPQTFKSSREDRADKVQNTAEDFMDEEDLGEFGIAARKLRPKMDFIDSLMATPGEKCLLAWERSSTTLSSSESGAVADSGSLVEKLSEMLRPVSDSIGVRLLKKMGWRPGKGIGMKMSRRQLERQKVIDSRESGRHGQFDEEAVREVEEQLRSHSPVEFSPDDVSMVELSAKENVHGLGYKPLAEGAVLSQKYGVMESALKITKKSKGIRGQAFGVGAFEEDDEDIYTNFDLSQYDFEVGASTSTAQHEVPKFDSSFVPSSTKGTFAHQKFFPAPQLPHGWRPMPRRSQKNEQRKKEPKQLPETVAKACERLTPFQRAKILGESDHSVMEMLSSEDRQRLKQRGRESETTRDSKKRGGERETEPFEEEPMKAHRFKQYVSYLKRGIAFPQPVDMTRLEWEDELEQFQEALTPELRSLLPEVRERQKPLAKIDFAAPIAEHLKHRFEKESESVTDFKPSTVKDERVEAVRLKQFGLATRQKFAWHPARDLCKRFNVPNPYPDSQLVGAPGLSRRSQKNYSAQYSLMDLGGLRDTAAELRSGKRSHSSRFDQKGTTDDNVGQTAKTMEDKETTDKKERTEENGEELVPLEFLSALFGEEDEEVEEEDDGEKEEEQSLIKLPTRKRPADEGTDRHETDQSNGGQKMVRRTEVITINDLVEDENMYGPAMPSNEFLLAKGTNGTEEKTGEEKIVITVKSEEEDNEEEEGTKKRKRKTKKEKRKKEKRERKEKKEKERERRRKRKRSTSSEESSGSS</sequence>
<protein>
    <recommendedName>
        <fullName evidence="3">G-patch domain-containing protein</fullName>
    </recommendedName>
</protein>
<gene>
    <name evidence="4" type="ORF">niasHT_039751</name>
</gene>
<proteinExistence type="inferred from homology"/>
<feature type="region of interest" description="Disordered" evidence="2">
    <location>
        <begin position="393"/>
        <end position="430"/>
    </location>
</feature>
<feature type="region of interest" description="Disordered" evidence="2">
    <location>
        <begin position="737"/>
        <end position="813"/>
    </location>
</feature>
<dbReference type="PROSITE" id="PS50174">
    <property type="entry name" value="G_PATCH"/>
    <property type="match status" value="1"/>
</dbReference>
<dbReference type="Proteomes" id="UP001620626">
    <property type="component" value="Unassembled WGS sequence"/>
</dbReference>
<dbReference type="Pfam" id="PF07713">
    <property type="entry name" value="DUF1604"/>
    <property type="match status" value="1"/>
</dbReference>
<evidence type="ECO:0000256" key="1">
    <source>
        <dbReference type="ARBA" id="ARBA00008600"/>
    </source>
</evidence>
<accession>A0ABD2IMG5</accession>
<feature type="region of interest" description="Disordered" evidence="2">
    <location>
        <begin position="182"/>
        <end position="202"/>
    </location>
</feature>
<evidence type="ECO:0000256" key="2">
    <source>
        <dbReference type="SAM" id="MobiDB-lite"/>
    </source>
</evidence>
<evidence type="ECO:0000313" key="5">
    <source>
        <dbReference type="Proteomes" id="UP001620626"/>
    </source>
</evidence>
<feature type="compositionally biased region" description="Basic and acidic residues" evidence="2">
    <location>
        <begin position="350"/>
        <end position="361"/>
    </location>
</feature>
<dbReference type="InterPro" id="IPR000467">
    <property type="entry name" value="G_patch_dom"/>
</dbReference>
<comment type="caution">
    <text evidence="4">The sequence shown here is derived from an EMBL/GenBank/DDBJ whole genome shotgun (WGS) entry which is preliminary data.</text>
</comment>
<feature type="compositionally biased region" description="Basic and acidic residues" evidence="2">
    <location>
        <begin position="684"/>
        <end position="696"/>
    </location>
</feature>
<dbReference type="InterPro" id="IPR011666">
    <property type="entry name" value="DUF1604"/>
</dbReference>
<feature type="region of interest" description="Disordered" evidence="2">
    <location>
        <begin position="599"/>
        <end position="707"/>
    </location>
</feature>
<dbReference type="PANTHER" id="PTHR13384:SF19">
    <property type="entry name" value="G PATCH DOMAIN-CONTAINING PROTEIN 1"/>
    <property type="match status" value="1"/>
</dbReference>
<feature type="region of interest" description="Disordered" evidence="2">
    <location>
        <begin position="332"/>
        <end position="368"/>
    </location>
</feature>
<evidence type="ECO:0000313" key="4">
    <source>
        <dbReference type="EMBL" id="KAL3081274.1"/>
    </source>
</evidence>
<feature type="compositionally biased region" description="Basic residues" evidence="2">
    <location>
        <begin position="768"/>
        <end position="787"/>
    </location>
</feature>
<organism evidence="4 5">
    <name type="scientific">Heterodera trifolii</name>
    <dbReference type="NCBI Taxonomy" id="157864"/>
    <lineage>
        <taxon>Eukaryota</taxon>
        <taxon>Metazoa</taxon>
        <taxon>Ecdysozoa</taxon>
        <taxon>Nematoda</taxon>
        <taxon>Chromadorea</taxon>
        <taxon>Rhabditida</taxon>
        <taxon>Tylenchina</taxon>
        <taxon>Tylenchomorpha</taxon>
        <taxon>Tylenchoidea</taxon>
        <taxon>Heteroderidae</taxon>
        <taxon>Heteroderinae</taxon>
        <taxon>Heterodera</taxon>
    </lineage>
</organism>
<keyword evidence="5" id="KW-1185">Reference proteome</keyword>
<comment type="similarity">
    <text evidence="1">Belongs to the GPATCH1 family.</text>
</comment>
<name>A0ABD2IMG5_9BILA</name>
<feature type="compositionally biased region" description="Acidic residues" evidence="2">
    <location>
        <begin position="656"/>
        <end position="674"/>
    </location>
</feature>
<dbReference type="PANTHER" id="PTHR13384">
    <property type="entry name" value="G PATCH DOMAIN-CONTAINING PROTEIN 1"/>
    <property type="match status" value="1"/>
</dbReference>
<feature type="compositionally biased region" description="Basic and acidic residues" evidence="2">
    <location>
        <begin position="625"/>
        <end position="640"/>
    </location>
</feature>
<dbReference type="EMBL" id="JBICBT010001137">
    <property type="protein sequence ID" value="KAL3081274.1"/>
    <property type="molecule type" value="Genomic_DNA"/>
</dbReference>
<reference evidence="4 5" key="1">
    <citation type="submission" date="2024-10" db="EMBL/GenBank/DDBJ databases">
        <authorList>
            <person name="Kim D."/>
        </authorList>
    </citation>
    <scope>NUCLEOTIDE SEQUENCE [LARGE SCALE GENOMIC DNA]</scope>
    <source>
        <strain evidence="4">BH-2024</strain>
    </source>
</reference>
<evidence type="ECO:0000259" key="3">
    <source>
        <dbReference type="PROSITE" id="PS50174"/>
    </source>
</evidence>
<dbReference type="AlphaFoldDB" id="A0ABD2IMG5"/>
<dbReference type="Pfam" id="PF01585">
    <property type="entry name" value="G-patch"/>
    <property type="match status" value="1"/>
</dbReference>